<dbReference type="PANTHER" id="PTHR19324">
    <property type="entry name" value="PERFORIN-LIKE PROTEIN 1"/>
    <property type="match status" value="1"/>
</dbReference>
<dbReference type="EMBL" id="BMAT01007764">
    <property type="protein sequence ID" value="GFR70961.1"/>
    <property type="molecule type" value="Genomic_DNA"/>
</dbReference>
<reference evidence="3 4" key="1">
    <citation type="journal article" date="2021" name="Elife">
        <title>Chloroplast acquisition without the gene transfer in kleptoplastic sea slugs, Plakobranchus ocellatus.</title>
        <authorList>
            <person name="Maeda T."/>
            <person name="Takahashi S."/>
            <person name="Yoshida T."/>
            <person name="Shimamura S."/>
            <person name="Takaki Y."/>
            <person name="Nagai Y."/>
            <person name="Toyoda A."/>
            <person name="Suzuki Y."/>
            <person name="Arimoto A."/>
            <person name="Ishii H."/>
            <person name="Satoh N."/>
            <person name="Nishiyama T."/>
            <person name="Hasebe M."/>
            <person name="Maruyama T."/>
            <person name="Minagawa J."/>
            <person name="Obokata J."/>
            <person name="Shigenobu S."/>
        </authorList>
    </citation>
    <scope>NUCLEOTIDE SEQUENCE [LARGE SCALE GENOMIC DNA]</scope>
</reference>
<feature type="transmembrane region" description="Helical" evidence="1">
    <location>
        <begin position="216"/>
        <end position="240"/>
    </location>
</feature>
<evidence type="ECO:0000259" key="2">
    <source>
        <dbReference type="Pfam" id="PF16977"/>
    </source>
</evidence>
<keyword evidence="4" id="KW-1185">Reference proteome</keyword>
<dbReference type="Pfam" id="PF16977">
    <property type="entry name" value="ApeC"/>
    <property type="match status" value="1"/>
</dbReference>
<dbReference type="AlphaFoldDB" id="A0AAV4FDJ6"/>
<dbReference type="Proteomes" id="UP000762676">
    <property type="component" value="Unassembled WGS sequence"/>
</dbReference>
<name>A0AAV4FDJ6_9GAST</name>
<proteinExistence type="predicted"/>
<feature type="domain" description="Apextrin C-terminal" evidence="2">
    <location>
        <begin position="2"/>
        <end position="175"/>
    </location>
</feature>
<keyword evidence="1" id="KW-0812">Transmembrane</keyword>
<evidence type="ECO:0000313" key="3">
    <source>
        <dbReference type="EMBL" id="GFR70961.1"/>
    </source>
</evidence>
<feature type="transmembrane region" description="Helical" evidence="1">
    <location>
        <begin position="189"/>
        <end position="209"/>
    </location>
</feature>
<gene>
    <name evidence="3" type="ORF">ElyMa_003800100</name>
</gene>
<organism evidence="3 4">
    <name type="scientific">Elysia marginata</name>
    <dbReference type="NCBI Taxonomy" id="1093978"/>
    <lineage>
        <taxon>Eukaryota</taxon>
        <taxon>Metazoa</taxon>
        <taxon>Spiralia</taxon>
        <taxon>Lophotrochozoa</taxon>
        <taxon>Mollusca</taxon>
        <taxon>Gastropoda</taxon>
        <taxon>Heterobranchia</taxon>
        <taxon>Euthyneura</taxon>
        <taxon>Panpulmonata</taxon>
        <taxon>Sacoglossa</taxon>
        <taxon>Placobranchoidea</taxon>
        <taxon>Plakobranchidae</taxon>
        <taxon>Elysia</taxon>
    </lineage>
</organism>
<keyword evidence="1" id="KW-1133">Transmembrane helix</keyword>
<accession>A0AAV4FDJ6</accession>
<keyword evidence="1" id="KW-0472">Membrane</keyword>
<dbReference type="InterPro" id="IPR031569">
    <property type="entry name" value="ApeC"/>
</dbReference>
<comment type="caution">
    <text evidence="3">The sequence shown here is derived from an EMBL/GenBank/DDBJ whole genome shotgun (WGS) entry which is preliminary data.</text>
</comment>
<evidence type="ECO:0000313" key="4">
    <source>
        <dbReference type="Proteomes" id="UP000762676"/>
    </source>
</evidence>
<evidence type="ECO:0000256" key="1">
    <source>
        <dbReference type="SAM" id="Phobius"/>
    </source>
</evidence>
<dbReference type="PANTHER" id="PTHR19324:SF33">
    <property type="entry name" value="MUCIN-5AC"/>
    <property type="match status" value="1"/>
</dbReference>
<protein>
    <submittedName>
        <fullName evidence="3">MACPF domain-containing protein 8</fullName>
    </submittedName>
</protein>
<sequence>MWPRGTYGLYMPRTGCPHSSFPWHQGWLYQDVEDIGADNVFSDSLHLYGQFTTSDNIETHYCIKGKSQATEFDLEWPRGDYCIAKYGACPKGFMQGWLYWNDEDMSNANDHGGYLPDGVYNENTRIEYCCRNDSLPTVPISLPTDSPFYLLRHSRTCQRVHGMNTVEEFVYWDEQYVLISYDIKVDNDYSVEVVVVVAVTAVTIVVAVASEGREGIAAAAVVVAKVVVVVVVEVVVVVVVEEVVVVVEW</sequence>